<reference evidence="1 2" key="1">
    <citation type="journal article" date="2018" name="Sci. Rep.">
        <title>Rhizobium tumorigenes sp. nov., a novel plant tumorigenic bacterium isolated from cane gall tumors on thornless blackberry.</title>
        <authorList>
            <person name="Kuzmanovi N."/>
            <person name="Smalla K."/>
            <person name="Gronow S."/>
            <person name="PuBawska J."/>
        </authorList>
    </citation>
    <scope>NUCLEOTIDE SEQUENCE [LARGE SCALE GENOMIC DNA]</scope>
    <source>
        <strain evidence="1 2">CCBAU 85046</strain>
    </source>
</reference>
<organism evidence="1 2">
    <name type="scientific">Rhizobium tubonense</name>
    <dbReference type="NCBI Taxonomy" id="484088"/>
    <lineage>
        <taxon>Bacteria</taxon>
        <taxon>Pseudomonadati</taxon>
        <taxon>Pseudomonadota</taxon>
        <taxon>Alphaproteobacteria</taxon>
        <taxon>Hyphomicrobiales</taxon>
        <taxon>Rhizobiaceae</taxon>
        <taxon>Rhizobium/Agrobacterium group</taxon>
        <taxon>Rhizobium</taxon>
    </lineage>
</organism>
<dbReference type="Proteomes" id="UP000248925">
    <property type="component" value="Unassembled WGS sequence"/>
</dbReference>
<dbReference type="AlphaFoldDB" id="A0A2W4CRS7"/>
<proteinExistence type="predicted"/>
<comment type="caution">
    <text evidence="1">The sequence shown here is derived from an EMBL/GenBank/DDBJ whole genome shotgun (WGS) entry which is preliminary data.</text>
</comment>
<protein>
    <submittedName>
        <fullName evidence="1">Uncharacterized protein</fullName>
    </submittedName>
</protein>
<accession>A0A2W4CRS7</accession>
<evidence type="ECO:0000313" key="2">
    <source>
        <dbReference type="Proteomes" id="UP000248925"/>
    </source>
</evidence>
<evidence type="ECO:0000313" key="1">
    <source>
        <dbReference type="EMBL" id="PZM13035.1"/>
    </source>
</evidence>
<keyword evidence="2" id="KW-1185">Reference proteome</keyword>
<name>A0A2W4CRS7_9HYPH</name>
<gene>
    <name evidence="1" type="ORF">CPY51_16090</name>
</gene>
<sequence>MKIAGWVNSYTYSNKVYWHPLLETDPIARYSYKSTSLERDTVRRKIEVVAAIKRDLRAPAHVIRYVVRSMGDQQ</sequence>
<dbReference type="EMBL" id="PCDP01000036">
    <property type="protein sequence ID" value="PZM13035.1"/>
    <property type="molecule type" value="Genomic_DNA"/>
</dbReference>